<dbReference type="GO" id="GO:0016758">
    <property type="term" value="F:hexosyltransferase activity"/>
    <property type="evidence" value="ECO:0007669"/>
    <property type="project" value="TreeGrafter"/>
</dbReference>
<dbReference type="InterPro" id="IPR028098">
    <property type="entry name" value="Glyco_trans_4-like_N"/>
</dbReference>
<keyword evidence="5" id="KW-0808">Transferase</keyword>
<reference evidence="5 6" key="1">
    <citation type="journal article" date="2019" name="Syst. Appl. Microbiol.">
        <title>New species of pathogenic Pseudomonas isolated from citrus in Tunisia: Proposal of Pseudomonas kairouanensis sp. nov. and Pseudomonas nabeulensis sp. nov.</title>
        <authorList>
            <person name="Oueslati M."/>
            <person name="Mulet M."/>
            <person name="Gomila M."/>
            <person name="Berge O."/>
            <person name="Hajlaoui M.R."/>
            <person name="Lalucat J."/>
            <person name="Sadfi-Zouaoui N."/>
            <person name="Garcia-Valdes E."/>
        </authorList>
    </citation>
    <scope>NUCLEOTIDE SEQUENCE [LARGE SCALE GENOMIC DNA]</scope>
    <source>
        <strain evidence="5 6">E10B</strain>
    </source>
</reference>
<dbReference type="Pfam" id="PF00535">
    <property type="entry name" value="Glycos_transf_2"/>
    <property type="match status" value="1"/>
</dbReference>
<feature type="domain" description="Glycosyltransferase subfamily 4-like N-terminal" evidence="4">
    <location>
        <begin position="344"/>
        <end position="513"/>
    </location>
</feature>
<dbReference type="OrthoDB" id="396512at2"/>
<dbReference type="Proteomes" id="UP000297734">
    <property type="component" value="Unassembled WGS sequence"/>
</dbReference>
<protein>
    <submittedName>
        <fullName evidence="5">Glycosyltransferase</fullName>
    </submittedName>
</protein>
<dbReference type="RefSeq" id="WP_095014215.1">
    <property type="nucleotide sequence ID" value="NZ_QUZT01000010.1"/>
</dbReference>
<evidence type="ECO:0000259" key="3">
    <source>
        <dbReference type="Pfam" id="PF00535"/>
    </source>
</evidence>
<evidence type="ECO:0000256" key="1">
    <source>
        <dbReference type="ARBA" id="ARBA00022519"/>
    </source>
</evidence>
<evidence type="ECO:0000313" key="6">
    <source>
        <dbReference type="Proteomes" id="UP000297734"/>
    </source>
</evidence>
<name>A0A4Z0B765_9PSED</name>
<keyword evidence="1" id="KW-0472">Membrane</keyword>
<dbReference type="InterPro" id="IPR001296">
    <property type="entry name" value="Glyco_trans_1"/>
</dbReference>
<evidence type="ECO:0000313" key="5">
    <source>
        <dbReference type="EMBL" id="TFY94581.1"/>
    </source>
</evidence>
<dbReference type="AlphaFoldDB" id="A0A4Z0B765"/>
<feature type="domain" description="Glycosyl transferase family 1" evidence="2">
    <location>
        <begin position="545"/>
        <end position="704"/>
    </location>
</feature>
<evidence type="ECO:0000259" key="2">
    <source>
        <dbReference type="Pfam" id="PF00534"/>
    </source>
</evidence>
<dbReference type="CDD" id="cd03801">
    <property type="entry name" value="GT4_PimA-like"/>
    <property type="match status" value="1"/>
</dbReference>
<dbReference type="SUPFAM" id="SSF53448">
    <property type="entry name" value="Nucleotide-diphospho-sugar transferases"/>
    <property type="match status" value="1"/>
</dbReference>
<sequence>MKISLVVNTYNRMHTLPNTLDALQYLRYPDLEVIVVDGPSTDGTLSYLNDNWKGKVKIATCPAANLSMSRNIGIDQASGDIVAFIDDDGIPEPDWLNELSHAYIDRTVGAAGGFVRNHTGVEFQTRYIVSGRNGESEVLLNHPTDVPHAKAGAFKVPGMIGVNSSFRRSALHEVGGFDEQYAYFLDETDVIFRMVDAGYDIKMMPSAEVHHKYAPSHIRNEKGIARTWLTIARSTAYFCLQNATPDMALGETFYTVEKHRRKLRTHTRWAEETGLLPPVEAKRMFQEIEDGFDAGIQDAFSHPWRKVVTFNPDQAWQAFLPLLAPKQRLHLAFTTTLYPPSDCGGVGVIIYQMATELARQGHEVTVMTSAQVGMPHTVDFEEGVWVHRLPGGASAITPPDGMPYMPPGVSHNAVNILAELERVSARRRFDWVVGTIWDLDTAAIIASKRFKVALYLVTSYRLMQDSKPEWTPDSSYFKNHVQPMIEAEKWALNNADLILTSTQAIRRDVEQAYALQLADERVQLHPFGMRAGTATPTVGDGNIVKLLYLGRFETRKGIDILMQALPALLEAHPEVHVTLAGDNRLLGPDGRTYLQAFQQENAGAAWMSRVEIPGLIDEQRLQQVYADCDIFVAPSRYESFGLIYLEAMRYGKACVGCSSGGVVEIVQHGETGLLVPPEDVHALHDALKQLVQSAELRRQYGEAGLRRFEESFTLSAFATRLGLALQERLEDRKSRSGI</sequence>
<dbReference type="Gene3D" id="3.90.550.10">
    <property type="entry name" value="Spore Coat Polysaccharide Biosynthesis Protein SpsA, Chain A"/>
    <property type="match status" value="1"/>
</dbReference>
<comment type="caution">
    <text evidence="5">The sequence shown here is derived from an EMBL/GenBank/DDBJ whole genome shotgun (WGS) entry which is preliminary data.</text>
</comment>
<keyword evidence="1" id="KW-0997">Cell inner membrane</keyword>
<dbReference type="Gene3D" id="3.40.50.2000">
    <property type="entry name" value="Glycogen Phosphorylase B"/>
    <property type="match status" value="2"/>
</dbReference>
<dbReference type="SUPFAM" id="SSF53756">
    <property type="entry name" value="UDP-Glycosyltransferase/glycogen phosphorylase"/>
    <property type="match status" value="1"/>
</dbReference>
<proteinExistence type="predicted"/>
<dbReference type="Pfam" id="PF13579">
    <property type="entry name" value="Glyco_trans_4_4"/>
    <property type="match status" value="1"/>
</dbReference>
<dbReference type="InterPro" id="IPR001173">
    <property type="entry name" value="Glyco_trans_2-like"/>
</dbReference>
<dbReference type="Pfam" id="PF00534">
    <property type="entry name" value="Glycos_transf_1"/>
    <property type="match status" value="1"/>
</dbReference>
<accession>A0A4Z0B765</accession>
<dbReference type="PANTHER" id="PTHR45947">
    <property type="entry name" value="SULFOQUINOVOSYL TRANSFERASE SQD2"/>
    <property type="match status" value="1"/>
</dbReference>
<feature type="domain" description="Glycosyltransferase 2-like" evidence="3">
    <location>
        <begin position="4"/>
        <end position="174"/>
    </location>
</feature>
<keyword evidence="1" id="KW-1003">Cell membrane</keyword>
<organism evidence="5 6">
    <name type="scientific">Pseudomonas nabeulensis</name>
    <dbReference type="NCBI Taxonomy" id="2293833"/>
    <lineage>
        <taxon>Bacteria</taxon>
        <taxon>Pseudomonadati</taxon>
        <taxon>Pseudomonadota</taxon>
        <taxon>Gammaproteobacteria</taxon>
        <taxon>Pseudomonadales</taxon>
        <taxon>Pseudomonadaceae</taxon>
        <taxon>Pseudomonas</taxon>
    </lineage>
</organism>
<evidence type="ECO:0000259" key="4">
    <source>
        <dbReference type="Pfam" id="PF13579"/>
    </source>
</evidence>
<dbReference type="EMBL" id="QUZT01000010">
    <property type="protein sequence ID" value="TFY94581.1"/>
    <property type="molecule type" value="Genomic_DNA"/>
</dbReference>
<dbReference type="PANTHER" id="PTHR45947:SF3">
    <property type="entry name" value="SULFOQUINOVOSYL TRANSFERASE SQD2"/>
    <property type="match status" value="1"/>
</dbReference>
<dbReference type="InterPro" id="IPR029044">
    <property type="entry name" value="Nucleotide-diphossugar_trans"/>
</dbReference>
<gene>
    <name evidence="5" type="ORF">DYL61_07700</name>
</gene>
<keyword evidence="6" id="KW-1185">Reference proteome</keyword>
<dbReference type="InterPro" id="IPR050194">
    <property type="entry name" value="Glycosyltransferase_grp1"/>
</dbReference>